<keyword evidence="2" id="KW-1003">Cell membrane</keyword>
<feature type="transmembrane region" description="Helical" evidence="8">
    <location>
        <begin position="365"/>
        <end position="385"/>
    </location>
</feature>
<dbReference type="InterPro" id="IPR050297">
    <property type="entry name" value="LipidA_mod_glycosyltrf_83"/>
</dbReference>
<dbReference type="GO" id="GO:0005886">
    <property type="term" value="C:plasma membrane"/>
    <property type="evidence" value="ECO:0007669"/>
    <property type="project" value="UniProtKB-SubCell"/>
</dbReference>
<feature type="transmembrane region" description="Helical" evidence="8">
    <location>
        <begin position="340"/>
        <end position="358"/>
    </location>
</feature>
<dbReference type="KEGG" id="fam:OYT1_ch0402"/>
<dbReference type="GO" id="GO:0016763">
    <property type="term" value="F:pentosyltransferase activity"/>
    <property type="evidence" value="ECO:0007669"/>
    <property type="project" value="TreeGrafter"/>
</dbReference>
<name>A0A2Z6G9I9_9PROT</name>
<evidence type="ECO:0000259" key="9">
    <source>
        <dbReference type="Pfam" id="PF02366"/>
    </source>
</evidence>
<reference evidence="10 11" key="1">
    <citation type="submission" date="2018-06" db="EMBL/GenBank/DDBJ databases">
        <title>OYT1 Genome Sequencing.</title>
        <authorList>
            <person name="Kato S."/>
            <person name="Itoh T."/>
            <person name="Ohkuma M."/>
        </authorList>
    </citation>
    <scope>NUCLEOTIDE SEQUENCE [LARGE SCALE GENOMIC DNA]</scope>
    <source>
        <strain evidence="10 11">OYT1</strain>
    </source>
</reference>
<feature type="transmembrane region" description="Helical" evidence="8">
    <location>
        <begin position="227"/>
        <end position="244"/>
    </location>
</feature>
<sequence>MSTRRLLWYLFATVLAVVTYFYGLDSPHIPKNGDELVYAHITRLTAASGHWLPLQSELDHMRNTKPPLLFWQGIASTQGGAEWSLWKLRYPSVIYTLLTALLTFLLAKRLAQQRTARSEASPTETGFIAALTFLAFFSTYRFGRPFLVNPPEVFWFFLPFFSLLYWRPASFDSRLVVPLLLGVQIGIGLLYKSFALVAPIGLALSWWYLHGRDYRLMHFLRADASKIMLALVVSLALFSLWLVLDPDPQAIWQEFVVGENAGKFDPHGRGYLASLLWGGSSVWALLVGYPMNAGLLAFPVAAVFFVAWSQRGRLGVAETMLWIWMFALFIVFCAPSQRSARYLLEAMPGLAVICALHWQRIHRGFFVASLVFSAAVLGLLAVLSMRLQHEVGGLYPVSFWWLLTMTFALLLFGVFSARYTRAVVNVVVMLTMLSLAAFLNPFDGARGNFSVESQRLVQGRDVWVPCNFRAVDEGYRFLLPGAKAHGYEALPSLGVAELSSSYALFAVQLPLKAECPGCQVLGQRLELRSRHSSDEIKRMLSGEVFQLLFVKELLLAAPNAAPVQPLKEGCR</sequence>
<evidence type="ECO:0000256" key="4">
    <source>
        <dbReference type="ARBA" id="ARBA00022679"/>
    </source>
</evidence>
<feature type="transmembrane region" description="Helical" evidence="8">
    <location>
        <begin position="146"/>
        <end position="165"/>
    </location>
</feature>
<evidence type="ECO:0000256" key="8">
    <source>
        <dbReference type="SAM" id="Phobius"/>
    </source>
</evidence>
<dbReference type="STRING" id="1188319.OYT1_00350"/>
<feature type="transmembrane region" description="Helical" evidence="8">
    <location>
        <begin position="397"/>
        <end position="415"/>
    </location>
</feature>
<keyword evidence="7 8" id="KW-0472">Membrane</keyword>
<keyword evidence="3" id="KW-0328">Glycosyltransferase</keyword>
<feature type="transmembrane region" description="Helical" evidence="8">
    <location>
        <begin position="314"/>
        <end position="334"/>
    </location>
</feature>
<accession>A0A2Z6G9I9</accession>
<dbReference type="EMBL" id="AP018738">
    <property type="protein sequence ID" value="BBE49975.1"/>
    <property type="molecule type" value="Genomic_DNA"/>
</dbReference>
<dbReference type="Proteomes" id="UP000033070">
    <property type="component" value="Chromosome"/>
</dbReference>
<dbReference type="AlphaFoldDB" id="A0A2Z6G9I9"/>
<proteinExistence type="predicted"/>
<dbReference type="OrthoDB" id="8879647at2"/>
<protein>
    <submittedName>
        <fullName evidence="10">Glycosyl transferase, family 39</fullName>
    </submittedName>
</protein>
<evidence type="ECO:0000313" key="10">
    <source>
        <dbReference type="EMBL" id="BBE49975.1"/>
    </source>
</evidence>
<organism evidence="10 11">
    <name type="scientific">Ferriphaselus amnicola</name>
    <dbReference type="NCBI Taxonomy" id="1188319"/>
    <lineage>
        <taxon>Bacteria</taxon>
        <taxon>Pseudomonadati</taxon>
        <taxon>Pseudomonadota</taxon>
        <taxon>Betaproteobacteria</taxon>
        <taxon>Nitrosomonadales</taxon>
        <taxon>Gallionellaceae</taxon>
        <taxon>Ferriphaselus</taxon>
    </lineage>
</organism>
<dbReference type="InterPro" id="IPR003342">
    <property type="entry name" value="ArnT-like_N"/>
</dbReference>
<evidence type="ECO:0000256" key="5">
    <source>
        <dbReference type="ARBA" id="ARBA00022692"/>
    </source>
</evidence>
<feature type="transmembrane region" description="Helical" evidence="8">
    <location>
        <begin position="422"/>
        <end position="442"/>
    </location>
</feature>
<dbReference type="GO" id="GO:0006493">
    <property type="term" value="P:protein O-linked glycosylation"/>
    <property type="evidence" value="ECO:0007669"/>
    <property type="project" value="InterPro"/>
</dbReference>
<keyword evidence="6 8" id="KW-1133">Transmembrane helix</keyword>
<dbReference type="PANTHER" id="PTHR33908:SF11">
    <property type="entry name" value="MEMBRANE PROTEIN"/>
    <property type="match status" value="1"/>
</dbReference>
<feature type="transmembrane region" description="Helical" evidence="8">
    <location>
        <begin position="88"/>
        <end position="107"/>
    </location>
</feature>
<evidence type="ECO:0000256" key="6">
    <source>
        <dbReference type="ARBA" id="ARBA00022989"/>
    </source>
</evidence>
<keyword evidence="4 10" id="KW-0808">Transferase</keyword>
<feature type="domain" description="ArnT-like N-terminal" evidence="9">
    <location>
        <begin position="37"/>
        <end position="245"/>
    </location>
</feature>
<dbReference type="RefSeq" id="WP_062625585.1">
    <property type="nucleotide sequence ID" value="NZ_AP018738.1"/>
</dbReference>
<dbReference type="GO" id="GO:0009103">
    <property type="term" value="P:lipopolysaccharide biosynthetic process"/>
    <property type="evidence" value="ECO:0007669"/>
    <property type="project" value="UniProtKB-ARBA"/>
</dbReference>
<feature type="transmembrane region" description="Helical" evidence="8">
    <location>
        <begin position="185"/>
        <end position="207"/>
    </location>
</feature>
<evidence type="ECO:0000256" key="1">
    <source>
        <dbReference type="ARBA" id="ARBA00004651"/>
    </source>
</evidence>
<feature type="transmembrane region" description="Helical" evidence="8">
    <location>
        <begin position="7"/>
        <end position="24"/>
    </location>
</feature>
<gene>
    <name evidence="10" type="ORF">OYT1_ch0402</name>
</gene>
<evidence type="ECO:0000256" key="3">
    <source>
        <dbReference type="ARBA" id="ARBA00022676"/>
    </source>
</evidence>
<dbReference type="GO" id="GO:0000030">
    <property type="term" value="F:mannosyltransferase activity"/>
    <property type="evidence" value="ECO:0007669"/>
    <property type="project" value="InterPro"/>
</dbReference>
<dbReference type="Pfam" id="PF02366">
    <property type="entry name" value="PMT"/>
    <property type="match status" value="1"/>
</dbReference>
<dbReference type="PANTHER" id="PTHR33908">
    <property type="entry name" value="MANNOSYLTRANSFERASE YKCB-RELATED"/>
    <property type="match status" value="1"/>
</dbReference>
<keyword evidence="11" id="KW-1185">Reference proteome</keyword>
<evidence type="ECO:0000256" key="7">
    <source>
        <dbReference type="ARBA" id="ARBA00023136"/>
    </source>
</evidence>
<feature type="transmembrane region" description="Helical" evidence="8">
    <location>
        <begin position="282"/>
        <end position="307"/>
    </location>
</feature>
<evidence type="ECO:0000313" key="11">
    <source>
        <dbReference type="Proteomes" id="UP000033070"/>
    </source>
</evidence>
<keyword evidence="5 8" id="KW-0812">Transmembrane</keyword>
<comment type="subcellular location">
    <subcellularLocation>
        <location evidence="1">Cell membrane</location>
        <topology evidence="1">Multi-pass membrane protein</topology>
    </subcellularLocation>
</comment>
<evidence type="ECO:0000256" key="2">
    <source>
        <dbReference type="ARBA" id="ARBA00022475"/>
    </source>
</evidence>